<protein>
    <submittedName>
        <fullName evidence="1">Uncharacterized protein</fullName>
    </submittedName>
</protein>
<proteinExistence type="predicted"/>
<reference evidence="1" key="1">
    <citation type="submission" date="2020-07" db="EMBL/GenBank/DDBJ databases">
        <authorList>
            <person name="Nazaruddin N."/>
        </authorList>
    </citation>
    <scope>NUCLEOTIDE SEQUENCE</scope>
</reference>
<dbReference type="EMBL" id="CAJDYZ010005107">
    <property type="protein sequence ID" value="CAD1472224.1"/>
    <property type="molecule type" value="Genomic_DNA"/>
</dbReference>
<organism evidence="1 2">
    <name type="scientific">Heterotrigona itama</name>
    <dbReference type="NCBI Taxonomy" id="395501"/>
    <lineage>
        <taxon>Eukaryota</taxon>
        <taxon>Metazoa</taxon>
        <taxon>Ecdysozoa</taxon>
        <taxon>Arthropoda</taxon>
        <taxon>Hexapoda</taxon>
        <taxon>Insecta</taxon>
        <taxon>Pterygota</taxon>
        <taxon>Neoptera</taxon>
        <taxon>Endopterygota</taxon>
        <taxon>Hymenoptera</taxon>
        <taxon>Apocrita</taxon>
        <taxon>Aculeata</taxon>
        <taxon>Apoidea</taxon>
        <taxon>Anthophila</taxon>
        <taxon>Apidae</taxon>
        <taxon>Heterotrigona</taxon>
    </lineage>
</organism>
<gene>
    <name evidence="1" type="ORF">MHI_LOCUS266780</name>
</gene>
<feature type="non-terminal residue" evidence="1">
    <location>
        <position position="1"/>
    </location>
</feature>
<name>A0A6V7H0P9_9HYME</name>
<evidence type="ECO:0000313" key="1">
    <source>
        <dbReference type="EMBL" id="CAD1472224.1"/>
    </source>
</evidence>
<dbReference type="AlphaFoldDB" id="A0A6V7H0P9"/>
<sequence>VKSPYITLILNDIDRRIKNINDLRTDLVLECMQTWHKLSLT</sequence>
<comment type="caution">
    <text evidence="1">The sequence shown here is derived from an EMBL/GenBank/DDBJ whole genome shotgun (WGS) entry which is preliminary data.</text>
</comment>
<keyword evidence="2" id="KW-1185">Reference proteome</keyword>
<dbReference type="Proteomes" id="UP000752696">
    <property type="component" value="Unassembled WGS sequence"/>
</dbReference>
<accession>A0A6V7H0P9</accession>
<feature type="non-terminal residue" evidence="1">
    <location>
        <position position="41"/>
    </location>
</feature>
<evidence type="ECO:0000313" key="2">
    <source>
        <dbReference type="Proteomes" id="UP000752696"/>
    </source>
</evidence>